<dbReference type="InterPro" id="IPR050793">
    <property type="entry name" value="CMP-NeuNAc_synthase"/>
</dbReference>
<keyword evidence="2" id="KW-1185">Reference proteome</keyword>
<keyword evidence="1" id="KW-0548">Nucleotidyltransferase</keyword>
<dbReference type="GO" id="GO:0016779">
    <property type="term" value="F:nucleotidyltransferase activity"/>
    <property type="evidence" value="ECO:0007669"/>
    <property type="project" value="UniProtKB-KW"/>
</dbReference>
<accession>A0ABU8NTU5</accession>
<dbReference type="EC" id="2.7.7.-" evidence="1"/>
<protein>
    <submittedName>
        <fullName evidence="1">Acylneuraminate cytidylyltransferase family protein</fullName>
        <ecNumber evidence="1">2.7.7.-</ecNumber>
    </submittedName>
</protein>
<dbReference type="PANTHER" id="PTHR21485:SF6">
    <property type="entry name" value="N-ACYLNEURAMINATE CYTIDYLYLTRANSFERASE-RELATED"/>
    <property type="match status" value="1"/>
</dbReference>
<organism evidence="1 2">
    <name type="scientific">Pedobacter panaciterrae</name>
    <dbReference type="NCBI Taxonomy" id="363849"/>
    <lineage>
        <taxon>Bacteria</taxon>
        <taxon>Pseudomonadati</taxon>
        <taxon>Bacteroidota</taxon>
        <taxon>Sphingobacteriia</taxon>
        <taxon>Sphingobacteriales</taxon>
        <taxon>Sphingobacteriaceae</taxon>
        <taxon>Pedobacter</taxon>
    </lineage>
</organism>
<dbReference type="Pfam" id="PF02348">
    <property type="entry name" value="CTP_transf_3"/>
    <property type="match status" value="1"/>
</dbReference>
<reference evidence="1 2" key="1">
    <citation type="submission" date="2024-03" db="EMBL/GenBank/DDBJ databases">
        <title>Sequence of Lycoming College Course Isolates.</title>
        <authorList>
            <person name="Plotts O."/>
            <person name="Newman J."/>
        </authorList>
    </citation>
    <scope>NUCLEOTIDE SEQUENCE [LARGE SCALE GENOMIC DNA]</scope>
    <source>
        <strain evidence="1 2">CJB-3</strain>
    </source>
</reference>
<name>A0ABU8NTU5_9SPHI</name>
<dbReference type="RefSeq" id="WP_337718100.1">
    <property type="nucleotide sequence ID" value="NZ_JBBEUB010000014.1"/>
</dbReference>
<dbReference type="Proteomes" id="UP001378956">
    <property type="component" value="Unassembled WGS sequence"/>
</dbReference>
<dbReference type="EMBL" id="JBBEUB010000014">
    <property type="protein sequence ID" value="MEJ2905684.1"/>
    <property type="molecule type" value="Genomic_DNA"/>
</dbReference>
<gene>
    <name evidence="1" type="ORF">WAE58_24785</name>
</gene>
<dbReference type="CDD" id="cd02513">
    <property type="entry name" value="CMP-NeuAc_Synthase"/>
    <property type="match status" value="1"/>
</dbReference>
<dbReference type="PANTHER" id="PTHR21485">
    <property type="entry name" value="HAD SUPERFAMILY MEMBERS CMAS AND KDSC"/>
    <property type="match status" value="1"/>
</dbReference>
<evidence type="ECO:0000313" key="1">
    <source>
        <dbReference type="EMBL" id="MEJ2905684.1"/>
    </source>
</evidence>
<proteinExistence type="predicted"/>
<dbReference type="InterPro" id="IPR003329">
    <property type="entry name" value="Cytidylyl_trans"/>
</dbReference>
<evidence type="ECO:0000313" key="2">
    <source>
        <dbReference type="Proteomes" id="UP001378956"/>
    </source>
</evidence>
<comment type="caution">
    <text evidence="1">The sequence shown here is derived from an EMBL/GenBank/DDBJ whole genome shotgun (WGS) entry which is preliminary data.</text>
</comment>
<dbReference type="Gene3D" id="3.90.550.10">
    <property type="entry name" value="Spore Coat Polysaccharide Biosynthesis Protein SpsA, Chain A"/>
    <property type="match status" value="1"/>
</dbReference>
<dbReference type="SUPFAM" id="SSF53448">
    <property type="entry name" value="Nucleotide-diphospho-sugar transferases"/>
    <property type="match status" value="1"/>
</dbReference>
<keyword evidence="1" id="KW-0808">Transferase</keyword>
<sequence>MLAIIPARGGSKGLPDKNIKMLNGKPLIAYTIEAAISAKYVSKVIVSTDSEKIAAVAISYGAECPFMRPDHLADDNSRSIDVYRYTIKELENKEDILINEFIVLQPTSPFRTGQDIDDAIKLFKDRNADSIVSYCKEHHPIKWHKYIDESGRFENIFENVATNRQLERTSYFPNGAIYIFKTHLIENDNYYTENSFAYLMDAIKSVDIDTIDDFNFAEFLMGKQTKGRK</sequence>
<dbReference type="InterPro" id="IPR029044">
    <property type="entry name" value="Nucleotide-diphossugar_trans"/>
</dbReference>